<name>A0A495DLG6_9PROT</name>
<feature type="transmembrane region" description="Helical" evidence="1">
    <location>
        <begin position="32"/>
        <end position="59"/>
    </location>
</feature>
<dbReference type="OrthoDB" id="7990385at2"/>
<organism evidence="3 4">
    <name type="scientific">Maricaulis maris</name>
    <dbReference type="NCBI Taxonomy" id="74318"/>
    <lineage>
        <taxon>Bacteria</taxon>
        <taxon>Pseudomonadati</taxon>
        <taxon>Pseudomonadota</taxon>
        <taxon>Alphaproteobacteria</taxon>
        <taxon>Maricaulales</taxon>
        <taxon>Maricaulaceae</taxon>
        <taxon>Maricaulis</taxon>
    </lineage>
</organism>
<keyword evidence="1" id="KW-1133">Transmembrane helix</keyword>
<dbReference type="Pfam" id="PF07811">
    <property type="entry name" value="TadE"/>
    <property type="match status" value="1"/>
</dbReference>
<dbReference type="EMBL" id="RBIM01000001">
    <property type="protein sequence ID" value="RKR03777.1"/>
    <property type="molecule type" value="Genomic_DNA"/>
</dbReference>
<evidence type="ECO:0000256" key="1">
    <source>
        <dbReference type="SAM" id="Phobius"/>
    </source>
</evidence>
<evidence type="ECO:0000313" key="4">
    <source>
        <dbReference type="Proteomes" id="UP000273675"/>
    </source>
</evidence>
<protein>
    <submittedName>
        <fullName evidence="3">Flp pilus assembly protein TadG</fullName>
    </submittedName>
</protein>
<accession>A0A495DLG6</accession>
<comment type="caution">
    <text evidence="3">The sequence shown here is derived from an EMBL/GenBank/DDBJ whole genome shotgun (WGS) entry which is preliminary data.</text>
</comment>
<dbReference type="InterPro" id="IPR012495">
    <property type="entry name" value="TadE-like_dom"/>
</dbReference>
<dbReference type="AlphaFoldDB" id="A0A495DLG6"/>
<evidence type="ECO:0000259" key="2">
    <source>
        <dbReference type="Pfam" id="PF07811"/>
    </source>
</evidence>
<sequence>MTTASDTAAPKRHQAQLARFCRADNGATAIEFAMIAAPFFLLLFAMIEIAAVFFTGTVLENAVLESARKIRTGEAQTGGMSQAGFRQEVCNLISTVADCDKLEIDVQVFEDFDTVDQSSPIDENGALDNSDFGWEPGDAGDIVLVRVFYRWSLMTPNFGGALSNMENNQRLITSATVFRNEPFDD</sequence>
<proteinExistence type="predicted"/>
<dbReference type="RefSeq" id="WP_121209701.1">
    <property type="nucleotide sequence ID" value="NZ_RBIM01000001.1"/>
</dbReference>
<feature type="domain" description="TadE-like" evidence="2">
    <location>
        <begin position="26"/>
        <end position="68"/>
    </location>
</feature>
<reference evidence="3 4" key="1">
    <citation type="submission" date="2018-10" db="EMBL/GenBank/DDBJ databases">
        <title>Genomic Encyclopedia of Type Strains, Phase IV (KMG-IV): sequencing the most valuable type-strain genomes for metagenomic binning, comparative biology and taxonomic classification.</title>
        <authorList>
            <person name="Goeker M."/>
        </authorList>
    </citation>
    <scope>NUCLEOTIDE SEQUENCE [LARGE SCALE GENOMIC DNA]</scope>
    <source>
        <strain evidence="3 4">DSM 4734</strain>
    </source>
</reference>
<dbReference type="Proteomes" id="UP000273675">
    <property type="component" value="Unassembled WGS sequence"/>
</dbReference>
<evidence type="ECO:0000313" key="3">
    <source>
        <dbReference type="EMBL" id="RKR03777.1"/>
    </source>
</evidence>
<keyword evidence="1" id="KW-0812">Transmembrane</keyword>
<gene>
    <name evidence="3" type="ORF">C7435_0216</name>
</gene>
<keyword evidence="1" id="KW-0472">Membrane</keyword>